<keyword evidence="2" id="KW-1185">Reference proteome</keyword>
<evidence type="ECO:0000313" key="1">
    <source>
        <dbReference type="EMBL" id="KAK7368480.1"/>
    </source>
</evidence>
<protein>
    <submittedName>
        <fullName evidence="1">Uncharacterized protein</fullName>
    </submittedName>
</protein>
<dbReference type="AlphaFoldDB" id="A0AAN9RAI5"/>
<reference evidence="1 2" key="1">
    <citation type="submission" date="2024-01" db="EMBL/GenBank/DDBJ databases">
        <title>The genomes of 5 underutilized Papilionoideae crops provide insights into root nodulation and disease resistanc.</title>
        <authorList>
            <person name="Jiang F."/>
        </authorList>
    </citation>
    <scope>NUCLEOTIDE SEQUENCE [LARGE SCALE GENOMIC DNA]</scope>
    <source>
        <strain evidence="1">JINMINGXINNONG_FW02</strain>
        <tissue evidence="1">Leaves</tissue>
    </source>
</reference>
<comment type="caution">
    <text evidence="1">The sequence shown here is derived from an EMBL/GenBank/DDBJ whole genome shotgun (WGS) entry which is preliminary data.</text>
</comment>
<accession>A0AAN9RAI5</accession>
<name>A0AAN9RAI5_PHACN</name>
<sequence>MFTLVKAISAKDVESFELTMFHEIVAYSEGDKMIMAMHMPFTLQGSALGFRVEIEFFAEFCLKLEALMVLRVQLKRVSSQFVDSLLHWLISEARSLPHR</sequence>
<gene>
    <name evidence="1" type="ORF">VNO80_10506</name>
</gene>
<evidence type="ECO:0000313" key="2">
    <source>
        <dbReference type="Proteomes" id="UP001374584"/>
    </source>
</evidence>
<proteinExistence type="predicted"/>
<dbReference type="Proteomes" id="UP001374584">
    <property type="component" value="Unassembled WGS sequence"/>
</dbReference>
<dbReference type="EMBL" id="JAYMYR010000004">
    <property type="protein sequence ID" value="KAK7368480.1"/>
    <property type="molecule type" value="Genomic_DNA"/>
</dbReference>
<organism evidence="1 2">
    <name type="scientific">Phaseolus coccineus</name>
    <name type="common">Scarlet runner bean</name>
    <name type="synonym">Phaseolus multiflorus</name>
    <dbReference type="NCBI Taxonomy" id="3886"/>
    <lineage>
        <taxon>Eukaryota</taxon>
        <taxon>Viridiplantae</taxon>
        <taxon>Streptophyta</taxon>
        <taxon>Embryophyta</taxon>
        <taxon>Tracheophyta</taxon>
        <taxon>Spermatophyta</taxon>
        <taxon>Magnoliopsida</taxon>
        <taxon>eudicotyledons</taxon>
        <taxon>Gunneridae</taxon>
        <taxon>Pentapetalae</taxon>
        <taxon>rosids</taxon>
        <taxon>fabids</taxon>
        <taxon>Fabales</taxon>
        <taxon>Fabaceae</taxon>
        <taxon>Papilionoideae</taxon>
        <taxon>50 kb inversion clade</taxon>
        <taxon>NPAAA clade</taxon>
        <taxon>indigoferoid/millettioid clade</taxon>
        <taxon>Phaseoleae</taxon>
        <taxon>Phaseolus</taxon>
    </lineage>
</organism>